<dbReference type="OrthoDB" id="6903337at2"/>
<accession>A0A1V3NCW4</accession>
<dbReference type="EMBL" id="MVBK01000082">
    <property type="protein sequence ID" value="OOG22937.1"/>
    <property type="molecule type" value="Genomic_DNA"/>
</dbReference>
<feature type="region of interest" description="Disordered" evidence="1">
    <location>
        <begin position="1"/>
        <end position="25"/>
    </location>
</feature>
<organism evidence="2 3">
    <name type="scientific">Thioalkalivibrio denitrificans</name>
    <dbReference type="NCBI Taxonomy" id="108003"/>
    <lineage>
        <taxon>Bacteria</taxon>
        <taxon>Pseudomonadati</taxon>
        <taxon>Pseudomonadota</taxon>
        <taxon>Gammaproteobacteria</taxon>
        <taxon>Chromatiales</taxon>
        <taxon>Ectothiorhodospiraceae</taxon>
        <taxon>Thioalkalivibrio</taxon>
    </lineage>
</organism>
<evidence type="ECO:0000313" key="3">
    <source>
        <dbReference type="Proteomes" id="UP000189462"/>
    </source>
</evidence>
<evidence type="ECO:0000256" key="1">
    <source>
        <dbReference type="SAM" id="MobiDB-lite"/>
    </source>
</evidence>
<comment type="caution">
    <text evidence="2">The sequence shown here is derived from an EMBL/GenBank/DDBJ whole genome shotgun (WGS) entry which is preliminary data.</text>
</comment>
<dbReference type="STRING" id="108003.B1C78_13210"/>
<dbReference type="RefSeq" id="WP_077279629.1">
    <property type="nucleotide sequence ID" value="NZ_MVBK01000082.1"/>
</dbReference>
<reference evidence="2 3" key="1">
    <citation type="submission" date="2017-02" db="EMBL/GenBank/DDBJ databases">
        <title>Genomic diversity within the haloalkaliphilic genus Thioalkalivibrio.</title>
        <authorList>
            <person name="Ahn A.-C."/>
            <person name="Meier-Kolthoff J."/>
            <person name="Overmars L."/>
            <person name="Richter M."/>
            <person name="Woyke T."/>
            <person name="Sorokin D.Y."/>
            <person name="Muyzer G."/>
        </authorList>
    </citation>
    <scope>NUCLEOTIDE SEQUENCE [LARGE SCALE GENOMIC DNA]</scope>
    <source>
        <strain evidence="2 3">ALJD</strain>
    </source>
</reference>
<gene>
    <name evidence="2" type="ORF">B1C78_13210</name>
</gene>
<evidence type="ECO:0000313" key="2">
    <source>
        <dbReference type="EMBL" id="OOG22937.1"/>
    </source>
</evidence>
<feature type="compositionally biased region" description="Polar residues" evidence="1">
    <location>
        <begin position="1"/>
        <end position="10"/>
    </location>
</feature>
<dbReference type="Proteomes" id="UP000189462">
    <property type="component" value="Unassembled WGS sequence"/>
</dbReference>
<protein>
    <submittedName>
        <fullName evidence="2">Uncharacterized protein</fullName>
    </submittedName>
</protein>
<keyword evidence="3" id="KW-1185">Reference proteome</keyword>
<dbReference type="AlphaFoldDB" id="A0A1V3NCW4"/>
<name>A0A1V3NCW4_9GAMM</name>
<sequence>MTSVEPQAQWHTVREIDEAGGQPKGSAFRCFKRLAGNLVEGRDFVVLDAARDAERIRRLKQEGRLYESTVNALMLSQDTARRIRAMAQGDE</sequence>
<proteinExistence type="predicted"/>